<evidence type="ECO:0000313" key="2">
    <source>
        <dbReference type="Proteomes" id="UP000785679"/>
    </source>
</evidence>
<reference evidence="1" key="1">
    <citation type="submission" date="2019-06" db="EMBL/GenBank/DDBJ databases">
        <authorList>
            <person name="Zheng W."/>
        </authorList>
    </citation>
    <scope>NUCLEOTIDE SEQUENCE</scope>
    <source>
        <strain evidence="1">QDHG01</strain>
    </source>
</reference>
<comment type="caution">
    <text evidence="1">The sequence shown here is derived from an EMBL/GenBank/DDBJ whole genome shotgun (WGS) entry which is preliminary data.</text>
</comment>
<dbReference type="Proteomes" id="UP000785679">
    <property type="component" value="Unassembled WGS sequence"/>
</dbReference>
<accession>A0A8J8NZM5</accession>
<sequence>MTRNLFIKFQVPFINKLSILQLKYFPINNYNFPKICNRRVWLLIFQYTPYPILLNLDNVRLSFSPYSYHTLIKCPTLYNFVYNC</sequence>
<evidence type="ECO:0000313" key="1">
    <source>
        <dbReference type="EMBL" id="TNV83006.1"/>
    </source>
</evidence>
<dbReference type="EMBL" id="RRYP01004270">
    <property type="protein sequence ID" value="TNV83006.1"/>
    <property type="molecule type" value="Genomic_DNA"/>
</dbReference>
<keyword evidence="2" id="KW-1185">Reference proteome</keyword>
<protein>
    <submittedName>
        <fullName evidence="1">Uncharacterized protein</fullName>
    </submittedName>
</protein>
<dbReference type="AlphaFoldDB" id="A0A8J8NZM5"/>
<proteinExistence type="predicted"/>
<gene>
    <name evidence="1" type="ORF">FGO68_gene1441</name>
</gene>
<name>A0A8J8NZM5_HALGN</name>
<organism evidence="1 2">
    <name type="scientific">Halteria grandinella</name>
    <dbReference type="NCBI Taxonomy" id="5974"/>
    <lineage>
        <taxon>Eukaryota</taxon>
        <taxon>Sar</taxon>
        <taxon>Alveolata</taxon>
        <taxon>Ciliophora</taxon>
        <taxon>Intramacronucleata</taxon>
        <taxon>Spirotrichea</taxon>
        <taxon>Stichotrichia</taxon>
        <taxon>Sporadotrichida</taxon>
        <taxon>Halteriidae</taxon>
        <taxon>Halteria</taxon>
    </lineage>
</organism>